<dbReference type="Gene3D" id="2.60.120.1000">
    <property type="match status" value="1"/>
</dbReference>
<keyword evidence="16" id="KW-1185">Reference proteome</keyword>
<keyword evidence="4 10" id="KW-0812">Transmembrane</keyword>
<sequence>MFYMLSLLKAFILLFLHQNFVSASFECTKPIQLGAENGILPDSSFTATSFATSREPQKARLNGQFAWRPRKMDSNEYLIINFQSRVIITSIATQGRRAAREFVTLYALQYSDNGMNWFYYTDENKIIMSFPGNYDDNSVKENRFHEPIIAQYVRINPRQWNNFIALRVEFYGCSYDPTTVTFNRVALASYDAMYQPLNSFQDELMLRFRTNDPNALLFYTKGTQNNDYMSIELRNGSIFVGVDLGSTVEKPGEILMRCGSLLDDFQWHDVKVRRTGRSITVVVDQLVVRNESKSLFTSFNFDGKMYVGGAPSHVDRGILIRSNFMGCIENVIYRSYTENRVVDILKGARYKWPYYQVEGGYLSYSCIDLNQMPMTFKDRNSYLYAQRNPGSQRLDVSFGMRTFELEGLIYYHRFAKDTANQDTGYIKMYLTEGALNIKFRLGSKNKPDQVMIHRRANLNDGLWHDISLSITIDMMNVTVDYEPEIVRGTFKIQTGEMFYIGGGLTDDLSLPGFVGCFRRLTLNDGRQITPDNVRSFDDGPQANTNNYVTSVGVLINSCEILDKCTPNPCQHGGVCLQTWNDFRCDCSRTGYGGAVCHTSEHPLSCLDYKMTRMQQRYTYDTDIQLTIDVDGSGPIEPFMVTCRFGSQMENMNVTEVDHYNQREVIVKGYKNPGSYSQNIVYTASKIQVNELVERSYSCSQYVSVKCRGSKFLNFNGQPYGWWVGRTNQPMYYWGGSEEGIRKCRCGVNQECDYPNVYCNCDAGDVENEKQDDGLLKNKVYLPVYQIFLGDTSENRYLKYSIGSLICEGDRLYDNTVTFRKNDAVLEVSDYDSVKMAMDIRFQFRTRSHSGILIQKVGNLTGDLLEVKLLTPREIAFRYSAGSGVEVISISTPFDLNDDEFHTVQIERNRKEARMNVDSISAGNPEDLYAYRPFIFTSNLTIGASVSYRDGFVGCFRGLQVNGKNIDLVSLARRAVYGVSEGCVGKCASNPCLNGGTCIEKYSSFECDCTFTPFRGPICGTEIGTILEASNIIKYTFPTQGVTATEEETIKAQFATYNKQGIIMQIVSDKKDEKGLIDYFTLEMNNNGGVRVRFNYGFDNFEFNPPYDLSNGQNHEVIVIRKNRGQSISIKVDEHLAYSFNFTRGSFIDMVFDSPRFLYVGRNDTMRPDTGFIGCISRLQFNRIFPLKYTFLEVPDTYIMVNGSSIREWQCAIDPVTYAPEPIEIPPDRDIKIIKLPNVHTPPLQDWRYATLLGVGLAVLMATILGVVIFFYHKYAYKGSYVTKEDKGAVHALDADEAITKGDHRHPNITEKKEWFL</sequence>
<evidence type="ECO:0000256" key="7">
    <source>
        <dbReference type="ARBA" id="ARBA00023136"/>
    </source>
</evidence>
<keyword evidence="8" id="KW-1015">Disulfide bond</keyword>
<feature type="domain" description="F5/8 type C" evidence="12">
    <location>
        <begin position="27"/>
        <end position="173"/>
    </location>
</feature>
<evidence type="ECO:0008006" key="17">
    <source>
        <dbReference type="Google" id="ProtNLM"/>
    </source>
</evidence>
<feature type="domain" description="Laminin G" evidence="13">
    <location>
        <begin position="371"/>
        <end position="558"/>
    </location>
</feature>
<dbReference type="CDD" id="cd00054">
    <property type="entry name" value="EGF_CA"/>
    <property type="match status" value="2"/>
</dbReference>
<proteinExistence type="inferred from homology"/>
<comment type="caution">
    <text evidence="15">The sequence shown here is derived from an EMBL/GenBank/DDBJ whole genome shotgun (WGS) entry which is preliminary data.</text>
</comment>
<dbReference type="Pfam" id="PF02210">
    <property type="entry name" value="Laminin_G_2"/>
    <property type="match status" value="4"/>
</dbReference>
<dbReference type="CDD" id="cd00110">
    <property type="entry name" value="LamG"/>
    <property type="match status" value="4"/>
</dbReference>
<protein>
    <recommendedName>
        <fullName evidence="17">Neurexin-4</fullName>
    </recommendedName>
</protein>
<gene>
    <name evidence="15" type="ORF">OXX778_LOCUS2855</name>
</gene>
<comment type="similarity">
    <text evidence="2">Belongs to the neurexin family.</text>
</comment>
<dbReference type="Gene3D" id="2.60.120.260">
    <property type="entry name" value="Galactose-binding domain-like"/>
    <property type="match status" value="1"/>
</dbReference>
<keyword evidence="6 10" id="KW-1133">Transmembrane helix</keyword>
<dbReference type="CDD" id="cd00057">
    <property type="entry name" value="FA58C"/>
    <property type="match status" value="1"/>
</dbReference>
<dbReference type="PROSITE" id="PS50022">
    <property type="entry name" value="FA58C_3"/>
    <property type="match status" value="1"/>
</dbReference>
<accession>A0A813MZW8</accession>
<evidence type="ECO:0000259" key="12">
    <source>
        <dbReference type="PROSITE" id="PS50022"/>
    </source>
</evidence>
<evidence type="ECO:0000313" key="16">
    <source>
        <dbReference type="Proteomes" id="UP000663879"/>
    </source>
</evidence>
<dbReference type="EMBL" id="CAJNOC010000236">
    <property type="protein sequence ID" value="CAF0731228.1"/>
    <property type="molecule type" value="Genomic_DNA"/>
</dbReference>
<evidence type="ECO:0000256" key="1">
    <source>
        <dbReference type="ARBA" id="ARBA00004479"/>
    </source>
</evidence>
<comment type="subcellular location">
    <subcellularLocation>
        <location evidence="1">Membrane</location>
        <topology evidence="1">Single-pass type I membrane protein</topology>
    </subcellularLocation>
</comment>
<dbReference type="SUPFAM" id="SSF57196">
    <property type="entry name" value="EGF/Laminin"/>
    <property type="match status" value="1"/>
</dbReference>
<dbReference type="InterPro" id="IPR001791">
    <property type="entry name" value="Laminin_G"/>
</dbReference>
<dbReference type="FunFam" id="2.10.25.10:FF:000015">
    <property type="entry name" value="neurexin-1 isoform X1"/>
    <property type="match status" value="1"/>
</dbReference>
<dbReference type="GO" id="GO:0016020">
    <property type="term" value="C:membrane"/>
    <property type="evidence" value="ECO:0007669"/>
    <property type="project" value="UniProtKB-SubCell"/>
</dbReference>
<keyword evidence="5 11" id="KW-0732">Signal</keyword>
<dbReference type="InterPro" id="IPR000421">
    <property type="entry name" value="FA58C"/>
</dbReference>
<dbReference type="PROSITE" id="PS50025">
    <property type="entry name" value="LAM_G_DOMAIN"/>
    <property type="match status" value="4"/>
</dbReference>
<keyword evidence="7 10" id="KW-0472">Membrane</keyword>
<feature type="signal peptide" evidence="11">
    <location>
        <begin position="1"/>
        <end position="23"/>
    </location>
</feature>
<organism evidence="15 16">
    <name type="scientific">Brachionus calyciflorus</name>
    <dbReference type="NCBI Taxonomy" id="104777"/>
    <lineage>
        <taxon>Eukaryota</taxon>
        <taxon>Metazoa</taxon>
        <taxon>Spiralia</taxon>
        <taxon>Gnathifera</taxon>
        <taxon>Rotifera</taxon>
        <taxon>Eurotatoria</taxon>
        <taxon>Monogononta</taxon>
        <taxon>Pseudotrocha</taxon>
        <taxon>Ploima</taxon>
        <taxon>Brachionidae</taxon>
        <taxon>Brachionus</taxon>
    </lineage>
</organism>
<dbReference type="SMART" id="SM00231">
    <property type="entry name" value="FA58C"/>
    <property type="match status" value="1"/>
</dbReference>
<dbReference type="SUPFAM" id="SSF49785">
    <property type="entry name" value="Galactose-binding domain-like"/>
    <property type="match status" value="1"/>
</dbReference>
<evidence type="ECO:0000256" key="9">
    <source>
        <dbReference type="PROSITE-ProRule" id="PRU00076"/>
    </source>
</evidence>
<reference evidence="15" key="1">
    <citation type="submission" date="2021-02" db="EMBL/GenBank/DDBJ databases">
        <authorList>
            <person name="Nowell W R."/>
        </authorList>
    </citation>
    <scope>NUCLEOTIDE SEQUENCE</scope>
    <source>
        <strain evidence="15">Ploen Becks lab</strain>
    </source>
</reference>
<evidence type="ECO:0000256" key="2">
    <source>
        <dbReference type="ARBA" id="ARBA00010241"/>
    </source>
</evidence>
<dbReference type="InterPro" id="IPR000742">
    <property type="entry name" value="EGF"/>
</dbReference>
<dbReference type="InterPro" id="IPR013320">
    <property type="entry name" value="ConA-like_dom_sf"/>
</dbReference>
<evidence type="ECO:0000256" key="6">
    <source>
        <dbReference type="ARBA" id="ARBA00022989"/>
    </source>
</evidence>
<evidence type="ECO:0000259" key="13">
    <source>
        <dbReference type="PROSITE" id="PS50025"/>
    </source>
</evidence>
<feature type="domain" description="Laminin G" evidence="13">
    <location>
        <begin position="177"/>
        <end position="366"/>
    </location>
</feature>
<feature type="domain" description="EGF-like" evidence="14">
    <location>
        <begin position="983"/>
        <end position="1019"/>
    </location>
</feature>
<feature type="transmembrane region" description="Helical" evidence="10">
    <location>
        <begin position="1246"/>
        <end position="1271"/>
    </location>
</feature>
<keyword evidence="3 9" id="KW-0245">EGF-like domain</keyword>
<feature type="domain" description="Laminin G" evidence="13">
    <location>
        <begin position="1023"/>
        <end position="1210"/>
    </location>
</feature>
<evidence type="ECO:0000256" key="8">
    <source>
        <dbReference type="ARBA" id="ARBA00023157"/>
    </source>
</evidence>
<dbReference type="Proteomes" id="UP000663879">
    <property type="component" value="Unassembled WGS sequence"/>
</dbReference>
<dbReference type="OrthoDB" id="26719at2759"/>
<name>A0A813MZW8_9BILA</name>
<evidence type="ECO:0000313" key="15">
    <source>
        <dbReference type="EMBL" id="CAF0731228.1"/>
    </source>
</evidence>
<evidence type="ECO:0000256" key="5">
    <source>
        <dbReference type="ARBA" id="ARBA00022729"/>
    </source>
</evidence>
<evidence type="ECO:0000256" key="11">
    <source>
        <dbReference type="SAM" id="SignalP"/>
    </source>
</evidence>
<dbReference type="PANTHER" id="PTHR15036:SF91">
    <property type="entry name" value="NEUREXIN-4"/>
    <property type="match status" value="1"/>
</dbReference>
<dbReference type="PANTHER" id="PTHR15036">
    <property type="entry name" value="PIKACHURIN-LIKE PROTEIN"/>
    <property type="match status" value="1"/>
</dbReference>
<dbReference type="SUPFAM" id="SSF49899">
    <property type="entry name" value="Concanavalin A-like lectins/glucanases"/>
    <property type="match status" value="4"/>
</dbReference>
<feature type="chain" id="PRO_5032332074" description="Neurexin-4" evidence="11">
    <location>
        <begin position="24"/>
        <end position="1316"/>
    </location>
</feature>
<feature type="domain" description="EGF-like" evidence="14">
    <location>
        <begin position="560"/>
        <end position="597"/>
    </location>
</feature>
<comment type="caution">
    <text evidence="9">Lacks conserved residue(s) required for the propagation of feature annotation.</text>
</comment>
<dbReference type="PROSITE" id="PS01285">
    <property type="entry name" value="FA58C_1"/>
    <property type="match status" value="1"/>
</dbReference>
<feature type="domain" description="Laminin G" evidence="13">
    <location>
        <begin position="814"/>
        <end position="982"/>
    </location>
</feature>
<dbReference type="PROSITE" id="PS50026">
    <property type="entry name" value="EGF_3"/>
    <property type="match status" value="2"/>
</dbReference>
<evidence type="ECO:0000256" key="3">
    <source>
        <dbReference type="ARBA" id="ARBA00022536"/>
    </source>
</evidence>
<dbReference type="SMART" id="SM00181">
    <property type="entry name" value="EGF"/>
    <property type="match status" value="2"/>
</dbReference>
<dbReference type="InterPro" id="IPR008979">
    <property type="entry name" value="Galactose-bd-like_sf"/>
</dbReference>
<dbReference type="Gene3D" id="2.60.120.200">
    <property type="match status" value="4"/>
</dbReference>
<dbReference type="Pfam" id="PF00754">
    <property type="entry name" value="F5_F8_type_C"/>
    <property type="match status" value="1"/>
</dbReference>
<dbReference type="SMART" id="SM00282">
    <property type="entry name" value="LamG"/>
    <property type="match status" value="4"/>
</dbReference>
<dbReference type="Gene3D" id="2.10.25.10">
    <property type="entry name" value="Laminin"/>
    <property type="match status" value="2"/>
</dbReference>
<dbReference type="InterPro" id="IPR050372">
    <property type="entry name" value="Neurexin-related_CASP"/>
</dbReference>
<evidence type="ECO:0000256" key="4">
    <source>
        <dbReference type="ARBA" id="ARBA00022692"/>
    </source>
</evidence>
<evidence type="ECO:0000256" key="10">
    <source>
        <dbReference type="SAM" id="Phobius"/>
    </source>
</evidence>
<dbReference type="FunFam" id="2.60.120.260:FF:000016">
    <property type="entry name" value="Contactin-associated protein-like 4 isoform 1"/>
    <property type="match status" value="1"/>
</dbReference>
<evidence type="ECO:0000259" key="14">
    <source>
        <dbReference type="PROSITE" id="PS50026"/>
    </source>
</evidence>
<dbReference type="Pfam" id="PF00008">
    <property type="entry name" value="EGF"/>
    <property type="match status" value="2"/>
</dbReference>